<reference evidence="3 4" key="1">
    <citation type="submission" date="2020-10" db="EMBL/GenBank/DDBJ databases">
        <title>Connecting structure to function with the recovery of over 1000 high-quality activated sludge metagenome-assembled genomes encoding full-length rRNA genes using long-read sequencing.</title>
        <authorList>
            <person name="Singleton C.M."/>
            <person name="Petriglieri F."/>
            <person name="Kristensen J.M."/>
            <person name="Kirkegaard R.H."/>
            <person name="Michaelsen T.Y."/>
            <person name="Andersen M.H."/>
            <person name="Karst S.M."/>
            <person name="Dueholm M.S."/>
            <person name="Nielsen P.H."/>
            <person name="Albertsen M."/>
        </authorList>
    </citation>
    <scope>NUCLEOTIDE SEQUENCE [LARGE SCALE GENOMIC DNA]</scope>
    <source>
        <strain evidence="3">EsbW_18-Q3-R4-48_BATAC.463</strain>
    </source>
</reference>
<dbReference type="Proteomes" id="UP000739411">
    <property type="component" value="Unassembled WGS sequence"/>
</dbReference>
<dbReference type="PROSITE" id="PS51371">
    <property type="entry name" value="CBS"/>
    <property type="match status" value="1"/>
</dbReference>
<proteinExistence type="predicted"/>
<evidence type="ECO:0000256" key="1">
    <source>
        <dbReference type="PROSITE-ProRule" id="PRU00703"/>
    </source>
</evidence>
<comment type="caution">
    <text evidence="3">The sequence shown here is derived from an EMBL/GenBank/DDBJ whole genome shotgun (WGS) entry which is preliminary data.</text>
</comment>
<dbReference type="Pfam" id="PF00571">
    <property type="entry name" value="CBS"/>
    <property type="match status" value="1"/>
</dbReference>
<dbReference type="Gene3D" id="3.10.580.10">
    <property type="entry name" value="CBS-domain"/>
    <property type="match status" value="1"/>
</dbReference>
<gene>
    <name evidence="3" type="ORF">IPJ38_13670</name>
</gene>
<evidence type="ECO:0000313" key="4">
    <source>
        <dbReference type="Proteomes" id="UP000739411"/>
    </source>
</evidence>
<keyword evidence="1" id="KW-0129">CBS domain</keyword>
<name>A0A935JYG5_9RHOO</name>
<evidence type="ECO:0000259" key="2">
    <source>
        <dbReference type="PROSITE" id="PS51371"/>
    </source>
</evidence>
<accession>A0A935JYG5</accession>
<evidence type="ECO:0000313" key="3">
    <source>
        <dbReference type="EMBL" id="MBK7416002.1"/>
    </source>
</evidence>
<dbReference type="SUPFAM" id="SSF54631">
    <property type="entry name" value="CBS-domain pair"/>
    <property type="match status" value="1"/>
</dbReference>
<dbReference type="InterPro" id="IPR000644">
    <property type="entry name" value="CBS_dom"/>
</dbReference>
<organism evidence="3 4">
    <name type="scientific">Candidatus Dechloromonas phosphorivorans</name>
    <dbReference type="NCBI Taxonomy" id="2899244"/>
    <lineage>
        <taxon>Bacteria</taxon>
        <taxon>Pseudomonadati</taxon>
        <taxon>Pseudomonadota</taxon>
        <taxon>Betaproteobacteria</taxon>
        <taxon>Rhodocyclales</taxon>
        <taxon>Azonexaceae</taxon>
        <taxon>Dechloromonas</taxon>
    </lineage>
</organism>
<sequence length="195" mass="20504">MTLVAKVRTHKISPKAVLCVSGSYNLIGAESPAIEAMTDLGRVSAATISASASLVEANSTMIARGVRLLLVTGEGGRLEGLVTARDTLGEKPMQLAQARGVKPGELAVSNLMCQLSDIDMLTLKDVMNARVVDILDALKSLGRQHILVEDIDPATGTPRVRGIFSATQIGRLLGVPVQAFDLARTFGEIEAALAN</sequence>
<dbReference type="AlphaFoldDB" id="A0A935JYG5"/>
<dbReference type="EMBL" id="JADJMS010000029">
    <property type="protein sequence ID" value="MBK7416002.1"/>
    <property type="molecule type" value="Genomic_DNA"/>
</dbReference>
<feature type="domain" description="CBS" evidence="2">
    <location>
        <begin position="37"/>
        <end position="97"/>
    </location>
</feature>
<dbReference type="InterPro" id="IPR046342">
    <property type="entry name" value="CBS_dom_sf"/>
</dbReference>
<protein>
    <submittedName>
        <fullName evidence="3">CBS domain-containing protein</fullName>
    </submittedName>
</protein>